<keyword evidence="3 5" id="KW-0808">Transferase</keyword>
<protein>
    <submittedName>
        <fullName evidence="5">Glycosyltransferase family 2 protein</fullName>
    </submittedName>
</protein>
<dbReference type="Pfam" id="PF00535">
    <property type="entry name" value="Glycos_transf_2"/>
    <property type="match status" value="1"/>
</dbReference>
<evidence type="ECO:0000256" key="2">
    <source>
        <dbReference type="ARBA" id="ARBA00022676"/>
    </source>
</evidence>
<proteinExistence type="inferred from homology"/>
<feature type="domain" description="Glycosyltransferase 2-like" evidence="4">
    <location>
        <begin position="40"/>
        <end position="145"/>
    </location>
</feature>
<dbReference type="GO" id="GO:0016757">
    <property type="term" value="F:glycosyltransferase activity"/>
    <property type="evidence" value="ECO:0007669"/>
    <property type="project" value="UniProtKB-KW"/>
</dbReference>
<reference evidence="5 6" key="1">
    <citation type="submission" date="2018-03" db="EMBL/GenBank/DDBJ databases">
        <title>Genome sequencing of Simplicispira sp.</title>
        <authorList>
            <person name="Kim S.-J."/>
            <person name="Heo J."/>
            <person name="Kwon S.-W."/>
        </authorList>
    </citation>
    <scope>NUCLEOTIDE SEQUENCE [LARGE SCALE GENOMIC DNA]</scope>
    <source>
        <strain evidence="5 6">SC1-8</strain>
    </source>
</reference>
<comment type="similarity">
    <text evidence="1">Belongs to the glycosyltransferase 2 family.</text>
</comment>
<gene>
    <name evidence="5" type="ORF">C6571_05055</name>
</gene>
<organism evidence="5 6">
    <name type="scientific">Simplicispira suum</name>
    <dbReference type="NCBI Taxonomy" id="2109915"/>
    <lineage>
        <taxon>Bacteria</taxon>
        <taxon>Pseudomonadati</taxon>
        <taxon>Pseudomonadota</taxon>
        <taxon>Betaproteobacteria</taxon>
        <taxon>Burkholderiales</taxon>
        <taxon>Comamonadaceae</taxon>
        <taxon>Simplicispira</taxon>
    </lineage>
</organism>
<evidence type="ECO:0000313" key="5">
    <source>
        <dbReference type="EMBL" id="AVO40736.1"/>
    </source>
</evidence>
<sequence length="321" mass="35049">MTERAPARATSADNQPDISLQKAESLCSASSVVAVVVTFQPELVALQAQIKALRPQVARLVIVDNASTADLAAWCQTSAPQVDAVLRMEQNLGIGGAQNHGIAWARVHGASHVLLMDQDSVPEPGMVGQLLGALQARPKAGAAGPLHTDPRQPIAHSPFVWLEGLRFRRLPCAPEVVHVVDHLIASGCLIPLTVLDQVGTMRADWFIDFVDVEWSLRARAAGWDLLGVCSARMAHGLGGPPIVFMGRRFLAYPPWRHYFQVRNAVLLYRQPFVPLRWALASAWRLLMKIGFNCVAGRSRWLHFKATVRGLWHGACGRAGPL</sequence>
<evidence type="ECO:0000259" key="4">
    <source>
        <dbReference type="Pfam" id="PF00535"/>
    </source>
</evidence>
<dbReference type="InterPro" id="IPR001173">
    <property type="entry name" value="Glyco_trans_2-like"/>
</dbReference>
<dbReference type="AlphaFoldDB" id="A0A2S0MXW3"/>
<dbReference type="InterPro" id="IPR029044">
    <property type="entry name" value="Nucleotide-diphossugar_trans"/>
</dbReference>
<dbReference type="OrthoDB" id="9771846at2"/>
<dbReference type="RefSeq" id="WP_106445727.1">
    <property type="nucleotide sequence ID" value="NZ_CP027669.1"/>
</dbReference>
<dbReference type="PANTHER" id="PTHR43179">
    <property type="entry name" value="RHAMNOSYLTRANSFERASE WBBL"/>
    <property type="match status" value="1"/>
</dbReference>
<keyword evidence="2" id="KW-0328">Glycosyltransferase</keyword>
<evidence type="ECO:0000313" key="6">
    <source>
        <dbReference type="Proteomes" id="UP000239326"/>
    </source>
</evidence>
<dbReference type="KEGG" id="simp:C6571_05055"/>
<dbReference type="Proteomes" id="UP000239326">
    <property type="component" value="Chromosome"/>
</dbReference>
<keyword evidence="6" id="KW-1185">Reference proteome</keyword>
<dbReference type="SUPFAM" id="SSF53448">
    <property type="entry name" value="Nucleotide-diphospho-sugar transferases"/>
    <property type="match status" value="1"/>
</dbReference>
<dbReference type="CDD" id="cd02526">
    <property type="entry name" value="GT2_RfbF_like"/>
    <property type="match status" value="1"/>
</dbReference>
<accession>A0A2S0MXW3</accession>
<dbReference type="EMBL" id="CP027669">
    <property type="protein sequence ID" value="AVO40736.1"/>
    <property type="molecule type" value="Genomic_DNA"/>
</dbReference>
<name>A0A2S0MXW3_9BURK</name>
<dbReference type="PANTHER" id="PTHR43179:SF12">
    <property type="entry name" value="GALACTOFURANOSYLTRANSFERASE GLFT2"/>
    <property type="match status" value="1"/>
</dbReference>
<dbReference type="Gene3D" id="3.90.550.10">
    <property type="entry name" value="Spore Coat Polysaccharide Biosynthesis Protein SpsA, Chain A"/>
    <property type="match status" value="1"/>
</dbReference>
<evidence type="ECO:0000256" key="1">
    <source>
        <dbReference type="ARBA" id="ARBA00006739"/>
    </source>
</evidence>
<evidence type="ECO:0000256" key="3">
    <source>
        <dbReference type="ARBA" id="ARBA00022679"/>
    </source>
</evidence>